<organism evidence="1 2">
    <name type="scientific">Leptospira kirschneri str. H1</name>
    <dbReference type="NCBI Taxonomy" id="1049966"/>
    <lineage>
        <taxon>Bacteria</taxon>
        <taxon>Pseudomonadati</taxon>
        <taxon>Spirochaetota</taxon>
        <taxon>Spirochaetia</taxon>
        <taxon>Leptospirales</taxon>
        <taxon>Leptospiraceae</taxon>
        <taxon>Leptospira</taxon>
    </lineage>
</organism>
<evidence type="ECO:0008006" key="3">
    <source>
        <dbReference type="Google" id="ProtNLM"/>
    </source>
</evidence>
<dbReference type="NCBIfam" id="NF047533">
    <property type="entry name" value="LBL_2463_fam"/>
    <property type="match status" value="1"/>
</dbReference>
<evidence type="ECO:0000313" key="2">
    <source>
        <dbReference type="Proteomes" id="UP000006253"/>
    </source>
</evidence>
<name>A0A0E2AX35_9LEPT</name>
<gene>
    <name evidence="1" type="ORF">LEP1GSC081_0009</name>
</gene>
<dbReference type="Proteomes" id="UP000006253">
    <property type="component" value="Unassembled WGS sequence"/>
</dbReference>
<comment type="caution">
    <text evidence="1">The sequence shown here is derived from an EMBL/GenBank/DDBJ whole genome shotgun (WGS) entry which is preliminary data.</text>
</comment>
<evidence type="ECO:0000313" key="1">
    <source>
        <dbReference type="EMBL" id="EKO13461.1"/>
    </source>
</evidence>
<accession>A0A0E2AX35</accession>
<protein>
    <recommendedName>
        <fullName evidence="3">N-acetyltransferase domain-containing protein</fullName>
    </recommendedName>
</protein>
<dbReference type="RefSeq" id="WP_004767175.1">
    <property type="nucleotide sequence ID" value="NZ_AHMY02000071.1"/>
</dbReference>
<reference evidence="1 2" key="1">
    <citation type="submission" date="2012-10" db="EMBL/GenBank/DDBJ databases">
        <authorList>
            <person name="Harkins D.M."/>
            <person name="Durkin A.S."/>
            <person name="Brinkac L.M."/>
            <person name="Selengut J.D."/>
            <person name="Sanka R."/>
            <person name="DePew J."/>
            <person name="Purushe J."/>
            <person name="Peacock S.J."/>
            <person name="Thaipadungpanit J."/>
            <person name="Wuthiekanun V.W."/>
            <person name="Day N.P."/>
            <person name="Vinetz J.M."/>
            <person name="Sutton G.G."/>
            <person name="Nelson W.C."/>
            <person name="Fouts D.E."/>
        </authorList>
    </citation>
    <scope>NUCLEOTIDE SEQUENCE [LARGE SCALE GENOMIC DNA]</scope>
    <source>
        <strain evidence="1 2">H1</strain>
    </source>
</reference>
<dbReference type="EMBL" id="AHMY02000071">
    <property type="protein sequence ID" value="EKO13461.1"/>
    <property type="molecule type" value="Genomic_DNA"/>
</dbReference>
<dbReference type="AlphaFoldDB" id="A0A0E2AX35"/>
<proteinExistence type="predicted"/>
<sequence>MSIKLSESPVKLVSGNESERELNRIKDFVNKVYDSAGYSKTPWRGFNYDEWSTWFYYEQDGEILAVMRIVEKKPWNLIPLELALIVDEEKKHPYRRYAVIEEKVADWNSVAFVSTYEGWRAAKKTFRAVAKFCIDQDYSIVYGMYPLALKSIGLFYKKSGAVDSHRYFDRVFYPGFSLKGKPCILNVIELEKETLQKIASKAS</sequence>